<dbReference type="InterPro" id="IPR011991">
    <property type="entry name" value="ArsR-like_HTH"/>
</dbReference>
<dbReference type="CDD" id="cd00090">
    <property type="entry name" value="HTH_ARSR"/>
    <property type="match status" value="1"/>
</dbReference>
<dbReference type="InterPro" id="IPR036388">
    <property type="entry name" value="WH-like_DNA-bd_sf"/>
</dbReference>
<accession>A0A345E1E1</accession>
<keyword evidence="2" id="KW-1185">Reference proteome</keyword>
<proteinExistence type="predicted"/>
<protein>
    <submittedName>
        <fullName evidence="1">ArsR family transcriptional regulator</fullName>
    </submittedName>
</protein>
<dbReference type="SUPFAM" id="SSF46785">
    <property type="entry name" value="Winged helix' DNA-binding domain"/>
    <property type="match status" value="1"/>
</dbReference>
<dbReference type="AlphaFoldDB" id="A0A345E1E1"/>
<dbReference type="EMBL" id="CP031150">
    <property type="protein sequence ID" value="AXG06013.1"/>
    <property type="molecule type" value="Genomic_DNA"/>
</dbReference>
<dbReference type="Gene3D" id="1.10.10.10">
    <property type="entry name" value="Winged helix-like DNA-binding domain superfamily/Winged helix DNA-binding domain"/>
    <property type="match status" value="1"/>
</dbReference>
<evidence type="ECO:0000313" key="1">
    <source>
        <dbReference type="EMBL" id="AXG06013.1"/>
    </source>
</evidence>
<dbReference type="RefSeq" id="WP_114585159.1">
    <property type="nucleotide sequence ID" value="NZ_CP031150.1"/>
</dbReference>
<dbReference type="Pfam" id="PF12840">
    <property type="entry name" value="HTH_20"/>
    <property type="match status" value="1"/>
</dbReference>
<dbReference type="Proteomes" id="UP000253273">
    <property type="component" value="Chromosome"/>
</dbReference>
<dbReference type="InterPro" id="IPR036390">
    <property type="entry name" value="WH_DNA-bd_sf"/>
</dbReference>
<dbReference type="GeneID" id="37282898"/>
<sequence length="119" mass="13144">MTDPSVADDPDLSTLVGLLDDEHVRTILAATSAEPLSAAALSERCGVSTSAVYRRVDRLVDADLLDERTRPRSDGHHDTVYVAAVERFELVVDDGDIDWTVDRTETDVADELTRLWGEF</sequence>
<name>A0A345E1E1_9EURY</name>
<organism evidence="1 2">
    <name type="scientific">Haloplanus rubicundus</name>
    <dbReference type="NCBI Taxonomy" id="1547898"/>
    <lineage>
        <taxon>Archaea</taxon>
        <taxon>Methanobacteriati</taxon>
        <taxon>Methanobacteriota</taxon>
        <taxon>Stenosarchaea group</taxon>
        <taxon>Halobacteria</taxon>
        <taxon>Halobacteriales</taxon>
        <taxon>Haloferacaceae</taxon>
        <taxon>Haloplanus</taxon>
    </lineage>
</organism>
<dbReference type="OrthoDB" id="290446at2157"/>
<dbReference type="KEGG" id="haj:DU500_05895"/>
<reference evidence="1 2" key="1">
    <citation type="submission" date="2018-07" db="EMBL/GenBank/DDBJ databases">
        <title>Genome sequences of Haloplanus sp. CBA1113.</title>
        <authorList>
            <person name="Kim Y.B."/>
            <person name="Roh S.W."/>
        </authorList>
    </citation>
    <scope>NUCLEOTIDE SEQUENCE [LARGE SCALE GENOMIC DNA]</scope>
    <source>
        <strain evidence="1 2">CBA1113</strain>
    </source>
</reference>
<evidence type="ECO:0000313" key="2">
    <source>
        <dbReference type="Proteomes" id="UP000253273"/>
    </source>
</evidence>
<gene>
    <name evidence="1" type="ORF">DU500_05895</name>
</gene>